<reference evidence="11" key="1">
    <citation type="submission" date="2011-02" db="EMBL/GenBank/DDBJ databases">
        <title>The genome of the leaf-cutting ant Acromyrmex echinatior suggests key adaptations to social evolution and fungus farming.</title>
        <authorList>
            <person name="Nygaard S."/>
            <person name="Zhang G."/>
        </authorList>
    </citation>
    <scope>NUCLEOTIDE SEQUENCE</scope>
</reference>
<keyword evidence="12" id="KW-1185">Reference proteome</keyword>
<keyword evidence="3" id="KW-0716">Sensory transduction</keyword>
<keyword evidence="9" id="KW-0807">Transducer</keyword>
<dbReference type="GO" id="GO:0004984">
    <property type="term" value="F:olfactory receptor activity"/>
    <property type="evidence" value="ECO:0007669"/>
    <property type="project" value="InterPro"/>
</dbReference>
<dbReference type="PANTHER" id="PTHR21137:SF35">
    <property type="entry name" value="ODORANT RECEPTOR 19A-RELATED"/>
    <property type="match status" value="1"/>
</dbReference>
<evidence type="ECO:0000256" key="4">
    <source>
        <dbReference type="ARBA" id="ARBA00022692"/>
    </source>
</evidence>
<feature type="transmembrane region" description="Helical" evidence="10">
    <location>
        <begin position="374"/>
        <end position="396"/>
    </location>
</feature>
<accession>F4WRN2</accession>
<feature type="transmembrane region" description="Helical" evidence="10">
    <location>
        <begin position="141"/>
        <end position="163"/>
    </location>
</feature>
<evidence type="ECO:0000256" key="9">
    <source>
        <dbReference type="ARBA" id="ARBA00023224"/>
    </source>
</evidence>
<feature type="transmembrane region" description="Helical" evidence="10">
    <location>
        <begin position="1143"/>
        <end position="1169"/>
    </location>
</feature>
<feature type="transmembrane region" description="Helical" evidence="10">
    <location>
        <begin position="840"/>
        <end position="859"/>
    </location>
</feature>
<evidence type="ECO:0000256" key="8">
    <source>
        <dbReference type="ARBA" id="ARBA00023170"/>
    </source>
</evidence>
<feature type="transmembrane region" description="Helical" evidence="10">
    <location>
        <begin position="989"/>
        <end position="1009"/>
    </location>
</feature>
<keyword evidence="7 10" id="KW-0472">Membrane</keyword>
<keyword evidence="5" id="KW-0552">Olfaction</keyword>
<evidence type="ECO:0000313" key="11">
    <source>
        <dbReference type="EMBL" id="EGI63177.1"/>
    </source>
</evidence>
<evidence type="ECO:0000256" key="2">
    <source>
        <dbReference type="ARBA" id="ARBA00022475"/>
    </source>
</evidence>
<gene>
    <name evidence="11" type="ORF">G5I_08485</name>
</gene>
<feature type="transmembrane region" description="Helical" evidence="10">
    <location>
        <begin position="512"/>
        <end position="534"/>
    </location>
</feature>
<dbReference type="Proteomes" id="UP000007755">
    <property type="component" value="Unassembled WGS sequence"/>
</dbReference>
<evidence type="ECO:0000256" key="6">
    <source>
        <dbReference type="ARBA" id="ARBA00022989"/>
    </source>
</evidence>
<dbReference type="OrthoDB" id="6604226at2759"/>
<dbReference type="eggNOG" id="ENOG502SU5M">
    <property type="taxonomic scope" value="Eukaryota"/>
</dbReference>
<evidence type="ECO:0000313" key="12">
    <source>
        <dbReference type="Proteomes" id="UP000007755"/>
    </source>
</evidence>
<organism evidence="12">
    <name type="scientific">Acromyrmex echinatior</name>
    <name type="common">Panamanian leafcutter ant</name>
    <name type="synonym">Acromyrmex octospinosus echinatior</name>
    <dbReference type="NCBI Taxonomy" id="103372"/>
    <lineage>
        <taxon>Eukaryota</taxon>
        <taxon>Metazoa</taxon>
        <taxon>Ecdysozoa</taxon>
        <taxon>Arthropoda</taxon>
        <taxon>Hexapoda</taxon>
        <taxon>Insecta</taxon>
        <taxon>Pterygota</taxon>
        <taxon>Neoptera</taxon>
        <taxon>Endopterygota</taxon>
        <taxon>Hymenoptera</taxon>
        <taxon>Apocrita</taxon>
        <taxon>Aculeata</taxon>
        <taxon>Formicoidea</taxon>
        <taxon>Formicidae</taxon>
        <taxon>Myrmicinae</taxon>
        <taxon>Acromyrmex</taxon>
    </lineage>
</organism>
<evidence type="ECO:0000256" key="10">
    <source>
        <dbReference type="SAM" id="Phobius"/>
    </source>
</evidence>
<feature type="transmembrane region" description="Helical" evidence="10">
    <location>
        <begin position="757"/>
        <end position="785"/>
    </location>
</feature>
<evidence type="ECO:0000256" key="7">
    <source>
        <dbReference type="ARBA" id="ARBA00023136"/>
    </source>
</evidence>
<feature type="transmembrane region" description="Helical" evidence="10">
    <location>
        <begin position="698"/>
        <end position="720"/>
    </location>
</feature>
<sequence>MPDYSKSKSIKSITNGWNYSIQMNRWFLKPIGVWPLTLCETTVEKIGCMILTVISCLLICFLLIPCTLCTILVDTDLDTKIRMIGPVSFFLMAAVKQYILIIRSKDIDECIRHIRVDWSRVALNHEKDREIMVNNAKYGRWLSSISAIFMYSAGIFFTTVMPICAKRTEIIDNETVRSLSFPIYRGLFDPRTTPSFEIAQFTQALAGYVIYTITISVCSLTAVFVMHACGQFRILMLKMEDLADGKERKSANSTHEGRLGNIVEHHIRILSFIDRTEKLLNEICLVDVVGCTLNICFLGFNMITCIQIGMKSYMINWYRIPNKGALGLTLIMAMSNATIKLTAGKFMDLSLASFCSEIVRHYDHRRMMLRNVLVGRRLTTLCVIFLYTGGMSYHTIMPLSSRTKTNGSFTSRPLVYPGYDLYFDPQASPAYEIIFGMHCLSAMIQYSATTAACSLAASFATHACGQVQILMTLLDDLVDGKRNKGTNVEKRLRLITKHHVRVLRFTTDVEKILREICLLELVAATLIICLLEYYCMTFGKIGSAAYEVNWYDLPGHKAVDLVMIITMSYYPPKLTAGKFCDLSLNTFSTLCRWILQSIGIWHIIYGRSSQSEKLLSLMLIFMSFFGLCFVLVPAGSYFLFYDEDIEIKIKFFGPVTFCLTSMIKYCFLGTRISTIGKCIEHVENDWNHRRMMLKNVLMARRITMLCVIFLYGGGLFYHTILPLSSRTKINGSFTNKPLIYPGYDLYLDPQASPAYEIIIGMHCLSAMIQYSATTAVCSLAANFATHARGQVQILMTLLDDLVNGKKTKGTNVEKRLSFITKHHVRVLRFTTDVEKILREVCLVELVTATLMICLLEYLFLMEWENSDAVGVMSYILLFVALTFNVLIFCYIGELLVEEFGKIGSTAYEVNWYDLSGHKAVDLIMIMMKSYYPPKLTAGKFCDLSLNTFSAVSVMRCVLIIIEPKLESKLKTNFAASISEWESTSDAVGIMSYILLFVALTFNVLIFCYIGELLAEEFGKIGSAAYEVNWYDLPGHKAVDIIMIMMKSYYPPKLTAGKFCDLSLNTFSVSRETERCVTSAFQSSLRFASDSMRDRFQLAGRTLKMYNVHHKHDIRYTMQLCRWVLKPIGMWHPIYGHPSLNEKFISIILIVMCFSALCFVLIPAGFYTLFREKDINIKVKLFGPVGFCLTNTIKYCYFGARATAFGRCIRHVEDDWRIVQHQTREIMLKKVLIGRRLTTLCAIFLYTGGLSYHIIMPLSSRQEINENYTIRIHTYPGYDMFFDPGASPAYEIVFCIHCLFAMITYHITTASCSLAAIFVTHACGQIDILMLLLDDLVEGKWSKDTTVKKRLSAIAKHHVRILRFSASVEEVLREICLLELLTSTLTICLLEYYCLTYSKIGAAAYEIDWYNLSGNKALELVLIIAMSHYPPKLTAGKFIDLSMNTFGVLKSFHFIPKEHS</sequence>
<feature type="transmembrane region" description="Helical" evidence="10">
    <location>
        <begin position="614"/>
        <end position="639"/>
    </location>
</feature>
<feature type="transmembrane region" description="Helical" evidence="10">
    <location>
        <begin position="871"/>
        <end position="891"/>
    </location>
</feature>
<dbReference type="GO" id="GO:0007165">
    <property type="term" value="P:signal transduction"/>
    <property type="evidence" value="ECO:0007669"/>
    <property type="project" value="UniProtKB-KW"/>
</dbReference>
<feature type="transmembrane region" description="Helical" evidence="10">
    <location>
        <begin position="208"/>
        <end position="229"/>
    </location>
</feature>
<proteinExistence type="predicted"/>
<dbReference type="Pfam" id="PF02949">
    <property type="entry name" value="7tm_6"/>
    <property type="match status" value="5"/>
</dbReference>
<keyword evidence="2" id="KW-1003">Cell membrane</keyword>
<comment type="subcellular location">
    <subcellularLocation>
        <location evidence="1">Cell membrane</location>
        <topology evidence="1">Multi-pass membrane protein</topology>
    </subcellularLocation>
</comment>
<dbReference type="InParanoid" id="F4WRN2"/>
<dbReference type="InterPro" id="IPR004117">
    <property type="entry name" value="7tm6_olfct_rcpt"/>
</dbReference>
<feature type="transmembrane region" description="Helical" evidence="10">
    <location>
        <begin position="50"/>
        <end position="73"/>
    </location>
</feature>
<dbReference type="EMBL" id="GL888291">
    <property type="protein sequence ID" value="EGI63177.1"/>
    <property type="molecule type" value="Genomic_DNA"/>
</dbReference>
<keyword evidence="6 10" id="KW-1133">Transmembrane helix</keyword>
<keyword evidence="4 10" id="KW-0812">Transmembrane</keyword>
<evidence type="ECO:0000256" key="1">
    <source>
        <dbReference type="ARBA" id="ARBA00004651"/>
    </source>
</evidence>
<dbReference type="GO" id="GO:0005886">
    <property type="term" value="C:plasma membrane"/>
    <property type="evidence" value="ECO:0007669"/>
    <property type="project" value="UniProtKB-SubCell"/>
</dbReference>
<feature type="transmembrane region" description="Helical" evidence="10">
    <location>
        <begin position="85"/>
        <end position="102"/>
    </location>
</feature>
<protein>
    <submittedName>
        <fullName evidence="11">Putative odorant receptor 13a</fullName>
    </submittedName>
</protein>
<dbReference type="GO" id="GO:0005549">
    <property type="term" value="F:odorant binding"/>
    <property type="evidence" value="ECO:0007669"/>
    <property type="project" value="InterPro"/>
</dbReference>
<evidence type="ECO:0000256" key="5">
    <source>
        <dbReference type="ARBA" id="ARBA00022725"/>
    </source>
</evidence>
<evidence type="ECO:0000256" key="3">
    <source>
        <dbReference type="ARBA" id="ARBA00022606"/>
    </source>
</evidence>
<keyword evidence="8 11" id="KW-0675">Receptor</keyword>
<feature type="transmembrane region" description="Helical" evidence="10">
    <location>
        <begin position="1236"/>
        <end position="1254"/>
    </location>
</feature>
<name>F4WRN2_ACREC</name>
<dbReference type="PANTHER" id="PTHR21137">
    <property type="entry name" value="ODORANT RECEPTOR"/>
    <property type="match status" value="1"/>
</dbReference>